<keyword evidence="5" id="KW-0460">Magnesium</keyword>
<proteinExistence type="predicted"/>
<feature type="domain" description="Phosphofructokinase" evidence="6">
    <location>
        <begin position="21"/>
        <end position="360"/>
    </location>
</feature>
<dbReference type="InterPro" id="IPR035966">
    <property type="entry name" value="PKF_sf"/>
</dbReference>
<dbReference type="OrthoDB" id="537915at2759"/>
<dbReference type="InterPro" id="IPR000023">
    <property type="entry name" value="Phosphofructokinase_dom"/>
</dbReference>
<evidence type="ECO:0000256" key="2">
    <source>
        <dbReference type="ARBA" id="ARBA00022679"/>
    </source>
</evidence>
<dbReference type="GO" id="GO:0006002">
    <property type="term" value="P:fructose 6-phosphate metabolic process"/>
    <property type="evidence" value="ECO:0007669"/>
    <property type="project" value="InterPro"/>
</dbReference>
<organism evidence="7 8">
    <name type="scientific">Pseudo-nitzschia multistriata</name>
    <dbReference type="NCBI Taxonomy" id="183589"/>
    <lineage>
        <taxon>Eukaryota</taxon>
        <taxon>Sar</taxon>
        <taxon>Stramenopiles</taxon>
        <taxon>Ochrophyta</taxon>
        <taxon>Bacillariophyta</taxon>
        <taxon>Bacillariophyceae</taxon>
        <taxon>Bacillariophycidae</taxon>
        <taxon>Bacillariales</taxon>
        <taxon>Bacillariaceae</taxon>
        <taxon>Pseudo-nitzschia</taxon>
    </lineage>
</organism>
<dbReference type="PRINTS" id="PR00476">
    <property type="entry name" value="PHFRCTKINASE"/>
</dbReference>
<evidence type="ECO:0000313" key="7">
    <source>
        <dbReference type="EMBL" id="VEU38300.1"/>
    </source>
</evidence>
<evidence type="ECO:0000256" key="1">
    <source>
        <dbReference type="ARBA" id="ARBA00001946"/>
    </source>
</evidence>
<evidence type="ECO:0000256" key="5">
    <source>
        <dbReference type="ARBA" id="ARBA00022842"/>
    </source>
</evidence>
<evidence type="ECO:0000313" key="8">
    <source>
        <dbReference type="Proteomes" id="UP000291116"/>
    </source>
</evidence>
<keyword evidence="4" id="KW-0418">Kinase</keyword>
<dbReference type="EMBL" id="CAACVS010000162">
    <property type="protein sequence ID" value="VEU38300.1"/>
    <property type="molecule type" value="Genomic_DNA"/>
</dbReference>
<dbReference type="Pfam" id="PF00365">
    <property type="entry name" value="PFK"/>
    <property type="match status" value="1"/>
</dbReference>
<evidence type="ECO:0000259" key="6">
    <source>
        <dbReference type="Pfam" id="PF00365"/>
    </source>
</evidence>
<dbReference type="InterPro" id="IPR050929">
    <property type="entry name" value="PFKA"/>
</dbReference>
<evidence type="ECO:0000256" key="4">
    <source>
        <dbReference type="ARBA" id="ARBA00022777"/>
    </source>
</evidence>
<dbReference type="InterPro" id="IPR022953">
    <property type="entry name" value="ATP_PFK"/>
</dbReference>
<dbReference type="GO" id="GO:0046872">
    <property type="term" value="F:metal ion binding"/>
    <property type="evidence" value="ECO:0007669"/>
    <property type="project" value="UniProtKB-KW"/>
</dbReference>
<keyword evidence="2" id="KW-0808">Transferase</keyword>
<keyword evidence="3" id="KW-0479">Metal-binding</keyword>
<dbReference type="AlphaFoldDB" id="A0A448Z8E7"/>
<dbReference type="PANTHER" id="PTHR45770">
    <property type="entry name" value="ATP-DEPENDENT 6-PHOSPHOFRUCTOKINASE 1"/>
    <property type="match status" value="1"/>
</dbReference>
<comment type="cofactor">
    <cofactor evidence="1">
        <name>Mg(2+)</name>
        <dbReference type="ChEBI" id="CHEBI:18420"/>
    </cofactor>
</comment>
<dbReference type="GO" id="GO:0003872">
    <property type="term" value="F:6-phosphofructokinase activity"/>
    <property type="evidence" value="ECO:0007669"/>
    <property type="project" value="InterPro"/>
</dbReference>
<dbReference type="Gene3D" id="3.40.50.450">
    <property type="match status" value="1"/>
</dbReference>
<dbReference type="NCBIfam" id="NF005121">
    <property type="entry name" value="PRK06555.1"/>
    <property type="match status" value="1"/>
</dbReference>
<gene>
    <name evidence="7" type="ORF">PSNMU_V1.4_AUG-EV-PASAV3_0051200</name>
</gene>
<name>A0A448Z8E7_9STRA</name>
<accession>A0A448Z8E7</accession>
<dbReference type="SUPFAM" id="SSF53784">
    <property type="entry name" value="Phosphofructokinase"/>
    <property type="match status" value="1"/>
</dbReference>
<dbReference type="Proteomes" id="UP000291116">
    <property type="component" value="Unassembled WGS sequence"/>
</dbReference>
<evidence type="ECO:0000256" key="3">
    <source>
        <dbReference type="ARBA" id="ARBA00022723"/>
    </source>
</evidence>
<sequence>MAPNDSSYVRSHSSIAGKHVNVGMMTSGGLAPCLSSSVAQLSKYWIEALAQGKISGLTLRMYVDGYSGILTGHSFVVPESEWEGMDKLNFLGGSPIGNSRVKLTNLADCEKRGFIKAGENPLEVASQQLLKDEIHVLHTIGGDDTNTQAAVLSKYLMDEHNGSVIVIGMPKTIDNDVIPIAQTFGADTAANQGAIFFQNVVNESTASPRMLVLHEVMGRDCGYLTAKTAQYYRDILSKQNLASSIFPSNQSSRDIHAIWIPELKLDLIAEGARLKKVMDENGCVNVFFGEGTGVEEIVRDMESNGEEVPRDAFGHVTLNKINPGQYFSKRLANYVNAEKTIVQKSGYFARSAAANEFDRNLIGECAKVGVASAIEGVSGCMGQDEEKEGLPIRPIEFERVKGGKAFDLKQEWFQIMLKEIGQI</sequence>
<keyword evidence="8" id="KW-1185">Reference proteome</keyword>
<protein>
    <recommendedName>
        <fullName evidence="6">Phosphofructokinase domain-containing protein</fullName>
    </recommendedName>
</protein>
<reference evidence="7 8" key="1">
    <citation type="submission" date="2019-01" db="EMBL/GenBank/DDBJ databases">
        <authorList>
            <person name="Ferrante I. M."/>
        </authorList>
    </citation>
    <scope>NUCLEOTIDE SEQUENCE [LARGE SCALE GENOMIC DNA]</scope>
    <source>
        <strain evidence="7 8">B856</strain>
    </source>
</reference>
<dbReference type="UniPathway" id="UPA00109">
    <property type="reaction ID" value="UER00182"/>
</dbReference>